<dbReference type="GeneID" id="19235944"/>
<name>U1GNZ0_ENDPU</name>
<protein>
    <recommendedName>
        <fullName evidence="3">FR47-like domain-containing protein</fullName>
    </recommendedName>
</protein>
<dbReference type="InterPro" id="IPR053225">
    <property type="entry name" value="Acyl-CoA_N-acyltransferase"/>
</dbReference>
<dbReference type="OrthoDB" id="61870at2759"/>
<dbReference type="RefSeq" id="XP_007800634.1">
    <property type="nucleotide sequence ID" value="XM_007802443.1"/>
</dbReference>
<evidence type="ECO:0000313" key="2">
    <source>
        <dbReference type="Proteomes" id="UP000019373"/>
    </source>
</evidence>
<sequence>MPPTTPLSFMKVKKLHGKHHSYSPSAVLLGSCNLSIRSLIPELAIRRADCAYMKYIFTSAGNEQILPRPLLNTLGTLPPGYRFGPLRRPKDLQLAIDRTTIPRTVETLALLPSRAVFFEDEPEPVAWGFLGVDASLTSLHTEPHHRGKNLAVLLARELLRMQGQYFSARGFEARGDGSVENGSQLGHADVGEDNLGSRRVMEKAGARPLWKVCWVEVELETLFGEDGIWRSARRGAIS</sequence>
<dbReference type="AlphaFoldDB" id="U1GNZ0"/>
<dbReference type="PANTHER" id="PTHR20958:SF6">
    <property type="entry name" value="GLYCINE N-ACYLTRANSFERASE-LIKE PROTEIN"/>
    <property type="match status" value="1"/>
</dbReference>
<dbReference type="InterPro" id="IPR016181">
    <property type="entry name" value="Acyl_CoA_acyltransferase"/>
</dbReference>
<evidence type="ECO:0000313" key="1">
    <source>
        <dbReference type="EMBL" id="ERF73631.1"/>
    </source>
</evidence>
<evidence type="ECO:0008006" key="3">
    <source>
        <dbReference type="Google" id="ProtNLM"/>
    </source>
</evidence>
<keyword evidence="2" id="KW-1185">Reference proteome</keyword>
<dbReference type="EMBL" id="KE720941">
    <property type="protein sequence ID" value="ERF73631.1"/>
    <property type="molecule type" value="Genomic_DNA"/>
</dbReference>
<dbReference type="Proteomes" id="UP000019373">
    <property type="component" value="Unassembled WGS sequence"/>
</dbReference>
<accession>U1GNZ0</accession>
<gene>
    <name evidence="1" type="ORF">EPUS_00884</name>
</gene>
<proteinExistence type="predicted"/>
<dbReference type="HOGENOM" id="CLU_1171174_0_0_1"/>
<organism evidence="1 2">
    <name type="scientific">Endocarpon pusillum (strain Z07020 / HMAS-L-300199)</name>
    <name type="common">Lichen-forming fungus</name>
    <dbReference type="NCBI Taxonomy" id="1263415"/>
    <lineage>
        <taxon>Eukaryota</taxon>
        <taxon>Fungi</taxon>
        <taxon>Dikarya</taxon>
        <taxon>Ascomycota</taxon>
        <taxon>Pezizomycotina</taxon>
        <taxon>Eurotiomycetes</taxon>
        <taxon>Chaetothyriomycetidae</taxon>
        <taxon>Verrucariales</taxon>
        <taxon>Verrucariaceae</taxon>
        <taxon>Endocarpon</taxon>
    </lineage>
</organism>
<dbReference type="SUPFAM" id="SSF55729">
    <property type="entry name" value="Acyl-CoA N-acyltransferases (Nat)"/>
    <property type="match status" value="1"/>
</dbReference>
<dbReference type="PANTHER" id="PTHR20958">
    <property type="entry name" value="GLYCINE N-ACYLTRANSFERASE-LIKE PROTEIN"/>
    <property type="match status" value="1"/>
</dbReference>
<reference evidence="2" key="1">
    <citation type="journal article" date="2014" name="BMC Genomics">
        <title>Genome characteristics reveal the impact of lichenization on lichen-forming fungus Endocarpon pusillum Hedwig (Verrucariales, Ascomycota).</title>
        <authorList>
            <person name="Wang Y.-Y."/>
            <person name="Liu B."/>
            <person name="Zhang X.-Y."/>
            <person name="Zhou Q.-M."/>
            <person name="Zhang T."/>
            <person name="Li H."/>
            <person name="Yu Y.-F."/>
            <person name="Zhang X.-L."/>
            <person name="Hao X.-Y."/>
            <person name="Wang M."/>
            <person name="Wang L."/>
            <person name="Wei J.-C."/>
        </authorList>
    </citation>
    <scope>NUCLEOTIDE SEQUENCE [LARGE SCALE GENOMIC DNA]</scope>
    <source>
        <strain evidence="2">Z07020 / HMAS-L-300199</strain>
    </source>
</reference>
<dbReference type="eggNOG" id="ENOG502SDQB">
    <property type="taxonomic scope" value="Eukaryota"/>
</dbReference>
<dbReference type="Gene3D" id="3.40.630.30">
    <property type="match status" value="1"/>
</dbReference>